<dbReference type="InterPro" id="IPR036010">
    <property type="entry name" value="2Fe-2S_ferredoxin-like_sf"/>
</dbReference>
<protein>
    <submittedName>
        <fullName evidence="6">(2Fe-2S)-binding domain protein</fullName>
    </submittedName>
</protein>
<dbReference type="Gene3D" id="3.10.20.30">
    <property type="match status" value="1"/>
</dbReference>
<keyword evidence="7" id="KW-1185">Reference proteome</keyword>
<gene>
    <name evidence="6" type="ordered locus">Amet_0471</name>
</gene>
<name>A6TKI0_ALKMQ</name>
<dbReference type="HOGENOM" id="CLU_052511_3_1_9"/>
<dbReference type="Pfam" id="PF00111">
    <property type="entry name" value="Fer2"/>
    <property type="match status" value="1"/>
</dbReference>
<dbReference type="InterPro" id="IPR012675">
    <property type="entry name" value="Beta-grasp_dom_sf"/>
</dbReference>
<evidence type="ECO:0000256" key="2">
    <source>
        <dbReference type="ARBA" id="ARBA00022723"/>
    </source>
</evidence>
<evidence type="ECO:0000256" key="3">
    <source>
        <dbReference type="ARBA" id="ARBA00023004"/>
    </source>
</evidence>
<keyword evidence="4" id="KW-0411">Iron-sulfur</keyword>
<organism evidence="6 7">
    <name type="scientific">Alkaliphilus metalliredigens (strain QYMF)</name>
    <dbReference type="NCBI Taxonomy" id="293826"/>
    <lineage>
        <taxon>Bacteria</taxon>
        <taxon>Bacillati</taxon>
        <taxon>Bacillota</taxon>
        <taxon>Clostridia</taxon>
        <taxon>Peptostreptococcales</taxon>
        <taxon>Natronincolaceae</taxon>
        <taxon>Alkaliphilus</taxon>
    </lineage>
</organism>
<dbReference type="EMBL" id="CP000724">
    <property type="protein sequence ID" value="ABR46698.1"/>
    <property type="molecule type" value="Genomic_DNA"/>
</dbReference>
<evidence type="ECO:0000313" key="6">
    <source>
        <dbReference type="EMBL" id="ABR46698.1"/>
    </source>
</evidence>
<dbReference type="SUPFAM" id="SSF54292">
    <property type="entry name" value="2Fe-2S ferredoxin-like"/>
    <property type="match status" value="1"/>
</dbReference>
<dbReference type="InterPro" id="IPR036884">
    <property type="entry name" value="2Fe-2S-bd_dom_sf"/>
</dbReference>
<evidence type="ECO:0000256" key="1">
    <source>
        <dbReference type="ARBA" id="ARBA00022714"/>
    </source>
</evidence>
<proteinExistence type="predicted"/>
<evidence type="ECO:0000313" key="7">
    <source>
        <dbReference type="Proteomes" id="UP000001572"/>
    </source>
</evidence>
<feature type="domain" description="2Fe-2S ferredoxin-type" evidence="5">
    <location>
        <begin position="2"/>
        <end position="77"/>
    </location>
</feature>
<reference evidence="7" key="1">
    <citation type="journal article" date="2016" name="Genome Announc.">
        <title>Complete genome sequence of Alkaliphilus metalliredigens strain QYMF, an alkaliphilic and metal-reducing bacterium isolated from borax-contaminated leachate ponds.</title>
        <authorList>
            <person name="Hwang C."/>
            <person name="Copeland A."/>
            <person name="Lucas S."/>
            <person name="Lapidus A."/>
            <person name="Barry K."/>
            <person name="Detter J.C."/>
            <person name="Glavina Del Rio T."/>
            <person name="Hammon N."/>
            <person name="Israni S."/>
            <person name="Dalin E."/>
            <person name="Tice H."/>
            <person name="Pitluck S."/>
            <person name="Chertkov O."/>
            <person name="Brettin T."/>
            <person name="Bruce D."/>
            <person name="Han C."/>
            <person name="Schmutz J."/>
            <person name="Larimer F."/>
            <person name="Land M.L."/>
            <person name="Hauser L."/>
            <person name="Kyrpides N."/>
            <person name="Mikhailova N."/>
            <person name="Ye Q."/>
            <person name="Zhou J."/>
            <person name="Richardson P."/>
            <person name="Fields M.W."/>
        </authorList>
    </citation>
    <scope>NUCLEOTIDE SEQUENCE [LARGE SCALE GENOMIC DNA]</scope>
    <source>
        <strain evidence="7">QYMF</strain>
    </source>
</reference>
<evidence type="ECO:0000256" key="4">
    <source>
        <dbReference type="ARBA" id="ARBA00023014"/>
    </source>
</evidence>
<dbReference type="Proteomes" id="UP000001572">
    <property type="component" value="Chromosome"/>
</dbReference>
<dbReference type="GO" id="GO:0046872">
    <property type="term" value="F:metal ion binding"/>
    <property type="evidence" value="ECO:0007669"/>
    <property type="project" value="UniProtKB-KW"/>
</dbReference>
<dbReference type="GO" id="GO:0016491">
    <property type="term" value="F:oxidoreductase activity"/>
    <property type="evidence" value="ECO:0007669"/>
    <property type="project" value="InterPro"/>
</dbReference>
<dbReference type="InterPro" id="IPR002888">
    <property type="entry name" value="2Fe-2S-bd"/>
</dbReference>
<dbReference type="STRING" id="293826.Amet_0471"/>
<sequence>MMKINVTVNDEQLEMEVGYDEFLVEALRRYGFNSVKRGCDTGCCGLCTIWINDQPTLSCSSLAVRANNQKITTIEGLQEEATDFAKVLVKEGAEQCGFCSPGFIMTILAMKRELKNPTEEEIIHYLTGNLCRCTGYLGQLRAVKKYMGVV</sequence>
<dbReference type="KEGG" id="amt:Amet_0471"/>
<dbReference type="eggNOG" id="COG2080">
    <property type="taxonomic scope" value="Bacteria"/>
</dbReference>
<keyword evidence="2" id="KW-0479">Metal-binding</keyword>
<dbReference type="PANTHER" id="PTHR44379:SF8">
    <property type="entry name" value="XANTHINE DEHYDROGENASE IRON-SULFUR-BINDING SUBUNIT XDHC-RELATED"/>
    <property type="match status" value="1"/>
</dbReference>
<dbReference type="Pfam" id="PF01799">
    <property type="entry name" value="Fer2_2"/>
    <property type="match status" value="1"/>
</dbReference>
<accession>A6TKI0</accession>
<keyword evidence="3" id="KW-0408">Iron</keyword>
<dbReference type="InterPro" id="IPR051452">
    <property type="entry name" value="Diverse_Oxidoreductases"/>
</dbReference>
<dbReference type="GO" id="GO:0051537">
    <property type="term" value="F:2 iron, 2 sulfur cluster binding"/>
    <property type="evidence" value="ECO:0007669"/>
    <property type="project" value="UniProtKB-KW"/>
</dbReference>
<evidence type="ECO:0000259" key="5">
    <source>
        <dbReference type="PROSITE" id="PS51085"/>
    </source>
</evidence>
<dbReference type="InterPro" id="IPR001041">
    <property type="entry name" value="2Fe-2S_ferredoxin-type"/>
</dbReference>
<dbReference type="PROSITE" id="PS51085">
    <property type="entry name" value="2FE2S_FER_2"/>
    <property type="match status" value="1"/>
</dbReference>
<dbReference type="PANTHER" id="PTHR44379">
    <property type="entry name" value="OXIDOREDUCTASE WITH IRON-SULFUR SUBUNIT"/>
    <property type="match status" value="1"/>
</dbReference>
<keyword evidence="1" id="KW-0001">2Fe-2S</keyword>
<dbReference type="Gene3D" id="1.10.150.120">
    <property type="entry name" value="[2Fe-2S]-binding domain"/>
    <property type="match status" value="1"/>
</dbReference>
<dbReference type="SUPFAM" id="SSF47741">
    <property type="entry name" value="CO dehydrogenase ISP C-domain like"/>
    <property type="match status" value="1"/>
</dbReference>
<dbReference type="AlphaFoldDB" id="A6TKI0"/>